<evidence type="ECO:0000256" key="1">
    <source>
        <dbReference type="SAM" id="Coils"/>
    </source>
</evidence>
<proteinExistence type="predicted"/>
<evidence type="ECO:0000259" key="3">
    <source>
        <dbReference type="Pfam" id="PF13087"/>
    </source>
</evidence>
<dbReference type="InterPro" id="IPR041679">
    <property type="entry name" value="DNA2/NAM7-like_C"/>
</dbReference>
<evidence type="ECO:0000259" key="2">
    <source>
        <dbReference type="Pfam" id="PF13086"/>
    </source>
</evidence>
<gene>
    <name evidence="4" type="ORF">BBH88_17455</name>
</gene>
<protein>
    <submittedName>
        <fullName evidence="4">ATP-dependent helicase</fullName>
    </submittedName>
</protein>
<evidence type="ECO:0000313" key="4">
    <source>
        <dbReference type="EMBL" id="ANU11908.1"/>
    </source>
</evidence>
<dbReference type="CDD" id="cd18808">
    <property type="entry name" value="SF1_C_Upf1"/>
    <property type="match status" value="1"/>
</dbReference>
<evidence type="ECO:0000313" key="5">
    <source>
        <dbReference type="Proteomes" id="UP000092661"/>
    </source>
</evidence>
<dbReference type="InterPro" id="IPR045055">
    <property type="entry name" value="DNA2/NAM7-like"/>
</dbReference>
<dbReference type="InterPro" id="IPR041677">
    <property type="entry name" value="DNA2/NAM7_AAA_11"/>
</dbReference>
<dbReference type="InterPro" id="IPR047187">
    <property type="entry name" value="SF1_C_Upf1"/>
</dbReference>
<keyword evidence="5" id="KW-1185">Reference proteome</keyword>
<dbReference type="PANTHER" id="PTHR10887:SF495">
    <property type="entry name" value="HELICASE SENATAXIN ISOFORM X1-RELATED"/>
    <property type="match status" value="1"/>
</dbReference>
<dbReference type="GO" id="GO:0004386">
    <property type="term" value="F:helicase activity"/>
    <property type="evidence" value="ECO:0007669"/>
    <property type="project" value="UniProtKB-KW"/>
</dbReference>
<organism evidence="4 5">
    <name type="scientific">Planococcus antarcticus DSM 14505</name>
    <dbReference type="NCBI Taxonomy" id="1185653"/>
    <lineage>
        <taxon>Bacteria</taxon>
        <taxon>Bacillati</taxon>
        <taxon>Bacillota</taxon>
        <taxon>Bacilli</taxon>
        <taxon>Bacillales</taxon>
        <taxon>Caryophanaceae</taxon>
        <taxon>Planococcus</taxon>
    </lineage>
</organism>
<dbReference type="EMBL" id="CP016534">
    <property type="protein sequence ID" value="ANU11908.1"/>
    <property type="molecule type" value="Genomic_DNA"/>
</dbReference>
<keyword evidence="4" id="KW-0067">ATP-binding</keyword>
<keyword evidence="4" id="KW-0347">Helicase</keyword>
<dbReference type="Proteomes" id="UP000092661">
    <property type="component" value="Chromosome"/>
</dbReference>
<dbReference type="Pfam" id="PF13086">
    <property type="entry name" value="AAA_11"/>
    <property type="match status" value="1"/>
</dbReference>
<sequence>MVKAHTATYKTSMRLTKTATEKMGGFGISERSFFVADKPFKAFIERYPSNADGELSVALILDRAENVRLTGRDIEGSIVLHAVFTNHNLLVTNLTMRKSFQALGTNWQREEYLVFDRSRDPAPVSLINLINRMTPAKESSDYVKKRIGSWEGYLKIQERGMDIPDIKTAYSNLSFSHDFSRITLKGCQLKDTEWKQLKNLTVRLVGISGDVGTVVKAANRIVEIELQNYIVKQLRKNGLSLDKKEVVFSNFAALSQIRRLRQGFTNLEKGLAVNPNLDRLLFEEKPPVKPLRPLEKLSFHNQLNEFQQRAVSGAMAAEDLYVIQGPPGTGKTTVISEICLQNARKGLRTLVASQSNLAVDNALGRLLANKDIRILRVGRTESIEEEGKKFIEENVGQYWKDHTLEEITAQYDMREKREPELKKELVNNEQATGKLQPVYESLAAAVEEKTKAQDQQQAIQKLLEREQVKLTAFELQKGKAVNESRELAHRLHALEELIDQDSEFMDRKENSAWFQEEQQRIHKRLKLLERALGLPRLEQDLSVKRQDLAVVTERRDQIAEIIEQKNVAVSEMDSIKKIDGLLQVLKEQRVEETPSITYLINRLEANRENMAEWGKLNQYNEQVTAAISYIEKLVVPAGISVVDLKQQALEKTEAYTSAEIDGYLEKLRTLLKSAKHHDPAILQKALTGLYRRQNDLWRRGAKLKAFDVYATESKRAFHDLKKQLCEELGNQQKQYRVWDEKLLEQQEKKQEDMAPLEQRYRQMPNLADLPADLEAAVREQKMELTELQKNKALYEKVQQRITDHQTDRTEKTMALENNDARIAEMNEEIQQVEAAVKGHGQQLLALSEILSSDVERRLEQTAKKLASLSFAKESLKQEMKNLPLLQSVQKKWLDLLAGANEHDLDEIRKMYIKHANVIGTTCVASARKDFIDNYPEFDVVIIDEVSKATPPELLLPMLKGQKIILVGDHHQLPPLLGNDTLEETLHEMIQEDNGFEEKKELEKLLEESLFERLYKNLPAANKTMLAIQYRMHEDIMETITPFYRLDHDQLQCGIEDSDQDRDHLLESTVVKRHNHLMWLDLPNEEAYFEERMSGGKSLYNAAELQEIRALLIELNNAAEEAKQAGRIPPDQQKSIGVISFYGEQIKRLQRMIDQELRLPHLIVRTGTVDRFQGSERDIIVLSMVRNNQNKQGDIGFAKDYRRLNVALSRAKELLVLVGSSQMFTERAKQSETRNMYKHVLEVVKKKNGLKLLAKSGG</sequence>
<reference evidence="4" key="1">
    <citation type="submission" date="2016-10" db="EMBL/GenBank/DDBJ databases">
        <authorList>
            <person name="See-Too W.S."/>
        </authorList>
    </citation>
    <scope>NUCLEOTIDE SEQUENCE</scope>
    <source>
        <strain evidence="4">DSM 14505</strain>
    </source>
</reference>
<keyword evidence="4" id="KW-0378">Hydrolase</keyword>
<feature type="domain" description="DNA2/NAM7 helicase-like C-terminal" evidence="3">
    <location>
        <begin position="1005"/>
        <end position="1220"/>
    </location>
</feature>
<dbReference type="SUPFAM" id="SSF52540">
    <property type="entry name" value="P-loop containing nucleoside triphosphate hydrolases"/>
    <property type="match status" value="1"/>
</dbReference>
<name>A0ABM6D8Z3_9BACL</name>
<feature type="domain" description="DNA2/NAM7 helicase helicase" evidence="2">
    <location>
        <begin position="302"/>
        <end position="975"/>
    </location>
</feature>
<dbReference type="Gene3D" id="3.40.50.300">
    <property type="entry name" value="P-loop containing nucleotide triphosphate hydrolases"/>
    <property type="match status" value="3"/>
</dbReference>
<dbReference type="RefSeq" id="WP_065537219.1">
    <property type="nucleotide sequence ID" value="NZ_CP016534.2"/>
</dbReference>
<dbReference type="PANTHER" id="PTHR10887">
    <property type="entry name" value="DNA2/NAM7 HELICASE FAMILY"/>
    <property type="match status" value="1"/>
</dbReference>
<feature type="coiled-coil region" evidence="1">
    <location>
        <begin position="777"/>
        <end position="878"/>
    </location>
</feature>
<keyword evidence="1" id="KW-0175">Coiled coil</keyword>
<dbReference type="Pfam" id="PF13087">
    <property type="entry name" value="AAA_12"/>
    <property type="match status" value="1"/>
</dbReference>
<accession>A0ABM6D8Z3</accession>
<keyword evidence="4" id="KW-0547">Nucleotide-binding</keyword>
<dbReference type="InterPro" id="IPR027417">
    <property type="entry name" value="P-loop_NTPase"/>
</dbReference>